<feature type="domain" description="N-acetyltransferase" evidence="2">
    <location>
        <begin position="44"/>
        <end position="190"/>
    </location>
</feature>
<comment type="caution">
    <text evidence="3">The sequence shown here is derived from an EMBL/GenBank/DDBJ whole genome shotgun (WGS) entry which is preliminary data.</text>
</comment>
<dbReference type="InterPro" id="IPR000182">
    <property type="entry name" value="GNAT_dom"/>
</dbReference>
<keyword evidence="4" id="KW-1185">Reference proteome</keyword>
<reference evidence="3 4" key="1">
    <citation type="journal article" date="2021" name="Arch. Microbiol.">
        <title>Harenicola maris gen. nov., sp. nov. isolated from the Sea of Japan shallow sediments.</title>
        <authorList>
            <person name="Romanenko L.A."/>
            <person name="Kurilenko V.V."/>
            <person name="Chernysheva N.Y."/>
            <person name="Tekutyeva L.A."/>
            <person name="Velansky P.V."/>
            <person name="Svetashev V.I."/>
            <person name="Isaeva M.P."/>
        </authorList>
    </citation>
    <scope>NUCLEOTIDE SEQUENCE [LARGE SCALE GENOMIC DNA]</scope>
    <source>
        <strain evidence="3 4">KMM 3653</strain>
    </source>
</reference>
<gene>
    <name evidence="3" type="ORF">IV417_12390</name>
</gene>
<dbReference type="SUPFAM" id="SSF55729">
    <property type="entry name" value="Acyl-CoA N-acyltransferases (Nat)"/>
    <property type="match status" value="1"/>
</dbReference>
<dbReference type="Pfam" id="PF13302">
    <property type="entry name" value="Acetyltransf_3"/>
    <property type="match status" value="1"/>
</dbReference>
<protein>
    <submittedName>
        <fullName evidence="3">GNAT family N-acetyltransferase</fullName>
    </submittedName>
</protein>
<dbReference type="PROSITE" id="PS51186">
    <property type="entry name" value="GNAT"/>
    <property type="match status" value="1"/>
</dbReference>
<dbReference type="PANTHER" id="PTHR43441">
    <property type="entry name" value="RIBOSOMAL-PROTEIN-SERINE ACETYLTRANSFERASE"/>
    <property type="match status" value="1"/>
</dbReference>
<dbReference type="GO" id="GO:0008999">
    <property type="term" value="F:protein-N-terminal-alanine acetyltransferase activity"/>
    <property type="evidence" value="ECO:0007669"/>
    <property type="project" value="TreeGrafter"/>
</dbReference>
<dbReference type="InterPro" id="IPR051908">
    <property type="entry name" value="Ribosomal_N-acetyltransferase"/>
</dbReference>
<sequence length="243" mass="26599">MDRFTNSDRPALGAEVPGFAPPPVPDGSPLEGAFCRLEKLSADEHAAALFKANAPAPQMWDYMPVGPFASAAQYHRWMREASAGADPLHYAIWCKDAGAWGGSASFLRIKPQAGSIELGYIALSPVLQRSRAATEAFFLMMDWAFGAGYRRFEWKCNALNMPSRRAAQRLGLTYEGVFRQADVVKGRNRDTAWFAAIDSEWPALREAFAAWLAPSNFDASGQQRERLGDLTGLVRQGGDPALG</sequence>
<accession>A0AAP2CPH1</accession>
<dbReference type="PANTHER" id="PTHR43441:SF2">
    <property type="entry name" value="FAMILY ACETYLTRANSFERASE, PUTATIVE (AFU_ORTHOLOGUE AFUA_7G00850)-RELATED"/>
    <property type="match status" value="1"/>
</dbReference>
<feature type="region of interest" description="Disordered" evidence="1">
    <location>
        <begin position="1"/>
        <end position="25"/>
    </location>
</feature>
<dbReference type="EMBL" id="JADQAZ010000002">
    <property type="protein sequence ID" value="MBT0958189.1"/>
    <property type="molecule type" value="Genomic_DNA"/>
</dbReference>
<dbReference type="GO" id="GO:1990189">
    <property type="term" value="F:protein N-terminal-serine acetyltransferase activity"/>
    <property type="evidence" value="ECO:0007669"/>
    <property type="project" value="TreeGrafter"/>
</dbReference>
<dbReference type="Proteomes" id="UP001315686">
    <property type="component" value="Unassembled WGS sequence"/>
</dbReference>
<dbReference type="AlphaFoldDB" id="A0AAP2CPH1"/>
<name>A0AAP2CPH1_9RHOB</name>
<evidence type="ECO:0000256" key="1">
    <source>
        <dbReference type="SAM" id="MobiDB-lite"/>
    </source>
</evidence>
<proteinExistence type="predicted"/>
<dbReference type="FunFam" id="3.40.630.30:FF:000047">
    <property type="entry name" value="Acetyltransferase, GNAT family"/>
    <property type="match status" value="1"/>
</dbReference>
<organism evidence="3 4">
    <name type="scientific">Harenicola maris</name>
    <dbReference type="NCBI Taxonomy" id="2841044"/>
    <lineage>
        <taxon>Bacteria</taxon>
        <taxon>Pseudomonadati</taxon>
        <taxon>Pseudomonadota</taxon>
        <taxon>Alphaproteobacteria</taxon>
        <taxon>Rhodobacterales</taxon>
        <taxon>Paracoccaceae</taxon>
        <taxon>Harenicola</taxon>
    </lineage>
</organism>
<dbReference type="RefSeq" id="WP_327794403.1">
    <property type="nucleotide sequence ID" value="NZ_JADQAZ010000002.1"/>
</dbReference>
<dbReference type="InterPro" id="IPR016181">
    <property type="entry name" value="Acyl_CoA_acyltransferase"/>
</dbReference>
<evidence type="ECO:0000313" key="4">
    <source>
        <dbReference type="Proteomes" id="UP001315686"/>
    </source>
</evidence>
<evidence type="ECO:0000313" key="3">
    <source>
        <dbReference type="EMBL" id="MBT0958189.1"/>
    </source>
</evidence>
<evidence type="ECO:0000259" key="2">
    <source>
        <dbReference type="PROSITE" id="PS51186"/>
    </source>
</evidence>
<dbReference type="Gene3D" id="3.40.630.30">
    <property type="match status" value="1"/>
</dbReference>